<feature type="domain" description="HTH cro/C1-type" evidence="1">
    <location>
        <begin position="15"/>
        <end position="69"/>
    </location>
</feature>
<dbReference type="EMBL" id="FCNV02000010">
    <property type="protein sequence ID" value="SAL40613.1"/>
    <property type="molecule type" value="Genomic_DNA"/>
</dbReference>
<dbReference type="CDD" id="cd00093">
    <property type="entry name" value="HTH_XRE"/>
    <property type="match status" value="1"/>
</dbReference>
<dbReference type="GO" id="GO:0003677">
    <property type="term" value="F:DNA binding"/>
    <property type="evidence" value="ECO:0007669"/>
    <property type="project" value="InterPro"/>
</dbReference>
<name>A0A658R1T8_9BURK</name>
<reference evidence="2 3" key="1">
    <citation type="submission" date="2016-01" db="EMBL/GenBank/DDBJ databases">
        <authorList>
            <person name="Peeters C."/>
        </authorList>
    </citation>
    <scope>NUCLEOTIDE SEQUENCE [LARGE SCALE GENOMIC DNA]</scope>
    <source>
        <strain evidence="2">LMG 29315</strain>
    </source>
</reference>
<dbReference type="AlphaFoldDB" id="A0A658R1T8"/>
<dbReference type="InterPro" id="IPR001387">
    <property type="entry name" value="Cro/C1-type_HTH"/>
</dbReference>
<gene>
    <name evidence="2" type="ORF">AWB72_04262</name>
</gene>
<organism evidence="2 3">
    <name type="scientific">Caballeronia concitans</name>
    <dbReference type="NCBI Taxonomy" id="1777133"/>
    <lineage>
        <taxon>Bacteria</taxon>
        <taxon>Pseudomonadati</taxon>
        <taxon>Pseudomonadota</taxon>
        <taxon>Betaproteobacteria</taxon>
        <taxon>Burkholderiales</taxon>
        <taxon>Burkholderiaceae</taxon>
        <taxon>Caballeronia</taxon>
    </lineage>
</organism>
<dbReference type="Pfam" id="PF13560">
    <property type="entry name" value="HTH_31"/>
    <property type="match status" value="1"/>
</dbReference>
<protein>
    <submittedName>
        <fullName evidence="2">XRE family transcriptional regulator</fullName>
    </submittedName>
</protein>
<dbReference type="OrthoDB" id="8817527at2"/>
<evidence type="ECO:0000313" key="2">
    <source>
        <dbReference type="EMBL" id="SAL40613.1"/>
    </source>
</evidence>
<dbReference type="Proteomes" id="UP000198263">
    <property type="component" value="Unassembled WGS sequence"/>
</dbReference>
<keyword evidence="3" id="KW-1185">Reference proteome</keyword>
<evidence type="ECO:0000259" key="1">
    <source>
        <dbReference type="PROSITE" id="PS50943"/>
    </source>
</evidence>
<sequence>MQHVIATSVQMGKLLAAGRRRAGMSQAQAAARLGISQSRVSTLERTPGALTFDQLLAMLGAYGLQLVVQDRPDSPETATTADSW</sequence>
<comment type="caution">
    <text evidence="2">The sequence shown here is derived from an EMBL/GenBank/DDBJ whole genome shotgun (WGS) entry which is preliminary data.</text>
</comment>
<dbReference type="SUPFAM" id="SSF47413">
    <property type="entry name" value="lambda repressor-like DNA-binding domains"/>
    <property type="match status" value="1"/>
</dbReference>
<dbReference type="Gene3D" id="1.10.260.40">
    <property type="entry name" value="lambda repressor-like DNA-binding domains"/>
    <property type="match status" value="1"/>
</dbReference>
<evidence type="ECO:0000313" key="3">
    <source>
        <dbReference type="Proteomes" id="UP000198263"/>
    </source>
</evidence>
<dbReference type="RefSeq" id="WP_040050338.1">
    <property type="nucleotide sequence ID" value="NZ_FCNV02000010.1"/>
</dbReference>
<dbReference type="PROSITE" id="PS50943">
    <property type="entry name" value="HTH_CROC1"/>
    <property type="match status" value="1"/>
</dbReference>
<dbReference type="InterPro" id="IPR010982">
    <property type="entry name" value="Lambda_DNA-bd_dom_sf"/>
</dbReference>
<dbReference type="SMART" id="SM00530">
    <property type="entry name" value="HTH_XRE"/>
    <property type="match status" value="1"/>
</dbReference>
<proteinExistence type="predicted"/>
<accession>A0A658R1T8</accession>